<keyword evidence="2" id="KW-1185">Reference proteome</keyword>
<evidence type="ECO:0000313" key="2">
    <source>
        <dbReference type="Proteomes" id="UP000635665"/>
    </source>
</evidence>
<evidence type="ECO:0000313" key="1">
    <source>
        <dbReference type="EMBL" id="MBI6121240.1"/>
    </source>
</evidence>
<evidence type="ECO:0008006" key="3">
    <source>
        <dbReference type="Google" id="ProtNLM"/>
    </source>
</evidence>
<proteinExistence type="predicted"/>
<protein>
    <recommendedName>
        <fullName evidence="3">Cupin domain-containing protein</fullName>
    </recommendedName>
</protein>
<name>A0ABS0TKC5_9FLAO</name>
<dbReference type="SUPFAM" id="SSF51182">
    <property type="entry name" value="RmlC-like cupins"/>
    <property type="match status" value="1"/>
</dbReference>
<gene>
    <name evidence="1" type="ORF">I6U50_14535</name>
</gene>
<dbReference type="EMBL" id="JAEHNY010000015">
    <property type="protein sequence ID" value="MBI6121240.1"/>
    <property type="molecule type" value="Genomic_DNA"/>
</dbReference>
<dbReference type="RefSeq" id="WP_198639374.1">
    <property type="nucleotide sequence ID" value="NZ_JAEHNY010000015.1"/>
</dbReference>
<reference evidence="1 2" key="1">
    <citation type="submission" date="2020-12" db="EMBL/GenBank/DDBJ databases">
        <title>Salegentibacter orientalis sp. nov., isolated from costal sediment.</title>
        <authorList>
            <person name="Lian F.-B."/>
        </authorList>
    </citation>
    <scope>NUCLEOTIDE SEQUENCE [LARGE SCALE GENOMIC DNA]</scope>
    <source>
        <strain evidence="1 2">F60176</strain>
    </source>
</reference>
<dbReference type="Gene3D" id="2.60.120.10">
    <property type="entry name" value="Jelly Rolls"/>
    <property type="match status" value="1"/>
</dbReference>
<accession>A0ABS0TKC5</accession>
<sequence length="141" mass="16519">MKNIEKYNIGKNGGFKPFFISEGWQIAQLDYTPEQNIEKLNKLDRHQHTDEAFFLLKGKVVLISAHYIDEIFEFEVELIENGNVYNIPQNTWHNIAMEEGSEVLIVEKANTHISDVQFLFLKENKIKEMKSLVKQAFCKKK</sequence>
<dbReference type="Proteomes" id="UP000635665">
    <property type="component" value="Unassembled WGS sequence"/>
</dbReference>
<organism evidence="1 2">
    <name type="scientific">Salegentibacter maritimus</name>
    <dbReference type="NCBI Taxonomy" id="2794347"/>
    <lineage>
        <taxon>Bacteria</taxon>
        <taxon>Pseudomonadati</taxon>
        <taxon>Bacteroidota</taxon>
        <taxon>Flavobacteriia</taxon>
        <taxon>Flavobacteriales</taxon>
        <taxon>Flavobacteriaceae</taxon>
        <taxon>Salegentibacter</taxon>
    </lineage>
</organism>
<comment type="caution">
    <text evidence="1">The sequence shown here is derived from an EMBL/GenBank/DDBJ whole genome shotgun (WGS) entry which is preliminary data.</text>
</comment>
<dbReference type="InterPro" id="IPR011051">
    <property type="entry name" value="RmlC_Cupin_sf"/>
</dbReference>
<dbReference type="InterPro" id="IPR014710">
    <property type="entry name" value="RmlC-like_jellyroll"/>
</dbReference>